<gene>
    <name evidence="3" type="ORF">F5972_29210</name>
</gene>
<keyword evidence="4" id="KW-1185">Reference proteome</keyword>
<reference evidence="3 4" key="1">
    <citation type="submission" date="2019-09" db="EMBL/GenBank/DDBJ databases">
        <title>Screening of Novel Bioactive Compounds from Soil-Associated.</title>
        <authorList>
            <person name="Gong X."/>
        </authorList>
    </citation>
    <scope>NUCLEOTIDE SEQUENCE [LARGE SCALE GENOMIC DNA]</scope>
    <source>
        <strain evidence="3 4">Gxj-6</strain>
    </source>
</reference>
<evidence type="ECO:0000256" key="2">
    <source>
        <dbReference type="SAM" id="SignalP"/>
    </source>
</evidence>
<evidence type="ECO:0000256" key="1">
    <source>
        <dbReference type="SAM" id="MobiDB-lite"/>
    </source>
</evidence>
<feature type="region of interest" description="Disordered" evidence="1">
    <location>
        <begin position="29"/>
        <end position="52"/>
    </location>
</feature>
<accession>A0A5J5JUC0</accession>
<protein>
    <submittedName>
        <fullName evidence="3">Uncharacterized protein</fullName>
    </submittedName>
</protein>
<feature type="chain" id="PRO_5023913233" evidence="2">
    <location>
        <begin position="32"/>
        <end position="206"/>
    </location>
</feature>
<sequence length="206" mass="22161">MPNLKKVITGLVLSTAVVGGAIALGTTAASAGDGDRDGVADGNRGGTGGIAQGNTGLGNGLFPGFTTGTDNNGVSNGNRGGTGGIAQGNTGLGDGRGFPAFATANPFVDGNNRNNNANNNNHFNNNQFNNGNNWWWDQRGWWGQNLYKDGKDDHSAFGVVAKDVALGFQDKTNRDNNWFHNNWWQNNGWYNNNDRFDRNNWNRLRQ</sequence>
<dbReference type="Proteomes" id="UP000327011">
    <property type="component" value="Unassembled WGS sequence"/>
</dbReference>
<dbReference type="RefSeq" id="WP_150937981.1">
    <property type="nucleotide sequence ID" value="NZ_VYTZ01000013.1"/>
</dbReference>
<comment type="caution">
    <text evidence="3">The sequence shown here is derived from an EMBL/GenBank/DDBJ whole genome shotgun (WGS) entry which is preliminary data.</text>
</comment>
<dbReference type="AlphaFoldDB" id="A0A5J5JUC0"/>
<name>A0A5J5JUC0_9ACTN</name>
<evidence type="ECO:0000313" key="3">
    <source>
        <dbReference type="EMBL" id="KAA9375042.1"/>
    </source>
</evidence>
<feature type="compositionally biased region" description="Gly residues" evidence="1">
    <location>
        <begin position="43"/>
        <end position="52"/>
    </location>
</feature>
<dbReference type="EMBL" id="VYTZ01000013">
    <property type="protein sequence ID" value="KAA9375042.1"/>
    <property type="molecule type" value="Genomic_DNA"/>
</dbReference>
<proteinExistence type="predicted"/>
<feature type="signal peptide" evidence="2">
    <location>
        <begin position="1"/>
        <end position="31"/>
    </location>
</feature>
<organism evidence="3 4">
    <name type="scientific">Microbispora cellulosiformans</name>
    <dbReference type="NCBI Taxonomy" id="2614688"/>
    <lineage>
        <taxon>Bacteria</taxon>
        <taxon>Bacillati</taxon>
        <taxon>Actinomycetota</taxon>
        <taxon>Actinomycetes</taxon>
        <taxon>Streptosporangiales</taxon>
        <taxon>Streptosporangiaceae</taxon>
        <taxon>Microbispora</taxon>
    </lineage>
</organism>
<evidence type="ECO:0000313" key="4">
    <source>
        <dbReference type="Proteomes" id="UP000327011"/>
    </source>
</evidence>
<keyword evidence="2" id="KW-0732">Signal</keyword>